<dbReference type="InterPro" id="IPR055765">
    <property type="entry name" value="DUF7341"/>
</dbReference>
<feature type="region of interest" description="Disordered" evidence="1">
    <location>
        <begin position="1"/>
        <end position="40"/>
    </location>
</feature>
<accession>A0ABV3VI60</accession>
<dbReference type="Pfam" id="PF24029">
    <property type="entry name" value="DUF7340"/>
    <property type="match status" value="1"/>
</dbReference>
<dbReference type="RefSeq" id="WP_368573777.1">
    <property type="nucleotide sequence ID" value="NZ_JBDLOU010000058.1"/>
</dbReference>
<comment type="caution">
    <text evidence="4">The sequence shown here is derived from an EMBL/GenBank/DDBJ whole genome shotgun (WGS) entry which is preliminary data.</text>
</comment>
<dbReference type="Pfam" id="PF24030">
    <property type="entry name" value="DUF7341"/>
    <property type="match status" value="1"/>
</dbReference>
<sequence length="237" mass="25742">MTTFATDPTQQQHGGHAMADTAQEPHGPNGVAPRKPHRPNLRGAVAGLQRAVNRLVTPSSSYQNNTYIEIPGLYRQLIDALEGEQGAGANGVAKSRPPFWCDAADKKFDFDLIVEFNLPDYSTRGSITARLIALAHHAWTVDQIRSVRRIAGILNAWADDFEALLTHGHVLRLTAACPACGEETVHRYDSGGELIRDTALIATEAGAVCQSCEHRWGPSEFVELSRQLGTLPAGILE</sequence>
<feature type="domain" description="DUF7340" evidence="2">
    <location>
        <begin position="169"/>
        <end position="230"/>
    </location>
</feature>
<gene>
    <name evidence="4" type="ORF">ABFW12_22890</name>
</gene>
<dbReference type="InterPro" id="IPR055764">
    <property type="entry name" value="DUF7340"/>
</dbReference>
<name>A0ABV3VI60_9MYCO</name>
<organism evidence="4 5">
    <name type="scientific">Mycolicibacterium porcinum</name>
    <dbReference type="NCBI Taxonomy" id="39693"/>
    <lineage>
        <taxon>Bacteria</taxon>
        <taxon>Bacillati</taxon>
        <taxon>Actinomycetota</taxon>
        <taxon>Actinomycetes</taxon>
        <taxon>Mycobacteriales</taxon>
        <taxon>Mycobacteriaceae</taxon>
        <taxon>Mycolicibacterium</taxon>
    </lineage>
</organism>
<keyword evidence="5" id="KW-1185">Reference proteome</keyword>
<dbReference type="EMBL" id="JBDLOU010000058">
    <property type="protein sequence ID" value="MEX3741078.1"/>
    <property type="molecule type" value="Genomic_DNA"/>
</dbReference>
<reference evidence="4 5" key="1">
    <citation type="submission" date="2024-04" db="EMBL/GenBank/DDBJ databases">
        <title>Genomic Markers of Mycobacteria.</title>
        <authorList>
            <person name="Soliman M.S."/>
            <person name="Elkholy A."/>
            <person name="Soliman N.S."/>
            <person name="Abbas A."/>
            <person name="Khayrat S."/>
            <person name="Shawky S."/>
        </authorList>
    </citation>
    <scope>NUCLEOTIDE SEQUENCE [LARGE SCALE GENOMIC DNA]</scope>
    <source>
        <strain evidence="4 5">Egy-CU-AM5</strain>
    </source>
</reference>
<evidence type="ECO:0000259" key="3">
    <source>
        <dbReference type="Pfam" id="PF24030"/>
    </source>
</evidence>
<feature type="domain" description="DUF7341" evidence="3">
    <location>
        <begin position="40"/>
        <end position="165"/>
    </location>
</feature>
<protein>
    <submittedName>
        <fullName evidence="4">Uncharacterized protein</fullName>
    </submittedName>
</protein>
<evidence type="ECO:0000256" key="1">
    <source>
        <dbReference type="SAM" id="MobiDB-lite"/>
    </source>
</evidence>
<evidence type="ECO:0000259" key="2">
    <source>
        <dbReference type="Pfam" id="PF24029"/>
    </source>
</evidence>
<evidence type="ECO:0000313" key="4">
    <source>
        <dbReference type="EMBL" id="MEX3741078.1"/>
    </source>
</evidence>
<proteinExistence type="predicted"/>
<dbReference type="Proteomes" id="UP001558474">
    <property type="component" value="Unassembled WGS sequence"/>
</dbReference>
<evidence type="ECO:0000313" key="5">
    <source>
        <dbReference type="Proteomes" id="UP001558474"/>
    </source>
</evidence>
<feature type="compositionally biased region" description="Polar residues" evidence="1">
    <location>
        <begin position="1"/>
        <end position="13"/>
    </location>
</feature>